<evidence type="ECO:0000256" key="1">
    <source>
        <dbReference type="SAM" id="Coils"/>
    </source>
</evidence>
<name>A0A1V9X9T0_9ACAR</name>
<gene>
    <name evidence="2" type="ORF">BIW11_11792</name>
</gene>
<feature type="coiled-coil region" evidence="1">
    <location>
        <begin position="69"/>
        <end position="96"/>
    </location>
</feature>
<dbReference type="OrthoDB" id="159395at2759"/>
<protein>
    <submittedName>
        <fullName evidence="2">Pleckstrin homology domain-containing family J member 1-like</fullName>
    </submittedName>
</protein>
<evidence type="ECO:0000313" key="2">
    <source>
        <dbReference type="EMBL" id="OQR70186.1"/>
    </source>
</evidence>
<dbReference type="Proteomes" id="UP000192247">
    <property type="component" value="Unassembled WGS sequence"/>
</dbReference>
<reference evidence="2 3" key="1">
    <citation type="journal article" date="2017" name="Gigascience">
        <title>Draft genome of the honey bee ectoparasitic mite, Tropilaelaps mercedesae, is shaped by the parasitic life history.</title>
        <authorList>
            <person name="Dong X."/>
            <person name="Armstrong S.D."/>
            <person name="Xia D."/>
            <person name="Makepeace B.L."/>
            <person name="Darby A.C."/>
            <person name="Kadowaki T."/>
        </authorList>
    </citation>
    <scope>NUCLEOTIDE SEQUENCE [LARGE SCALE GENOMIC DNA]</scope>
    <source>
        <strain evidence="2">Wuxi-XJTLU</strain>
    </source>
</reference>
<keyword evidence="1" id="KW-0175">Coiled coil</keyword>
<keyword evidence="3" id="KW-1185">Reference proteome</keyword>
<dbReference type="InParanoid" id="A0A1V9X9T0"/>
<dbReference type="EMBL" id="MNPL01018376">
    <property type="protein sequence ID" value="OQR70186.1"/>
    <property type="molecule type" value="Genomic_DNA"/>
</dbReference>
<comment type="caution">
    <text evidence="2">The sequence shown here is derived from an EMBL/GenBank/DDBJ whole genome shotgun (WGS) entry which is preliminary data.</text>
</comment>
<organism evidence="2 3">
    <name type="scientific">Tropilaelaps mercedesae</name>
    <dbReference type="NCBI Taxonomy" id="418985"/>
    <lineage>
        <taxon>Eukaryota</taxon>
        <taxon>Metazoa</taxon>
        <taxon>Ecdysozoa</taxon>
        <taxon>Arthropoda</taxon>
        <taxon>Chelicerata</taxon>
        <taxon>Arachnida</taxon>
        <taxon>Acari</taxon>
        <taxon>Parasitiformes</taxon>
        <taxon>Mesostigmata</taxon>
        <taxon>Gamasina</taxon>
        <taxon>Dermanyssoidea</taxon>
        <taxon>Laelapidae</taxon>
        <taxon>Tropilaelaps</taxon>
    </lineage>
</organism>
<accession>A0A1V9X9T0</accession>
<dbReference type="AlphaFoldDB" id="A0A1V9X9T0"/>
<feature type="non-terminal residue" evidence="2">
    <location>
        <position position="1"/>
    </location>
</feature>
<dbReference type="STRING" id="418985.A0A1V9X9T0"/>
<evidence type="ECO:0000313" key="3">
    <source>
        <dbReference type="Proteomes" id="UP000192247"/>
    </source>
</evidence>
<proteinExistence type="predicted"/>
<sequence length="126" mass="14154">SARTAAMRYNMKELMAVASQPAIKFDKEGVLFFKDKQEGILFRKSDVYNMEGHVYLGASSEAERDSWMHAFTNASIENLRRTAEELRARLALAQEGPLIQSSPHQLSDGANYGPEECEQAPLIIFD</sequence>